<keyword evidence="1" id="KW-0472">Membrane</keyword>
<evidence type="ECO:0000256" key="1">
    <source>
        <dbReference type="SAM" id="Phobius"/>
    </source>
</evidence>
<accession>A0A7M3SXZ2</accession>
<gene>
    <name evidence="2" type="ORF">FLP08_02710</name>
</gene>
<evidence type="ECO:0000313" key="2">
    <source>
        <dbReference type="EMBL" id="MUP41473.1"/>
    </source>
</evidence>
<dbReference type="OrthoDB" id="9813621at2"/>
<keyword evidence="1" id="KW-1133">Transmembrane helix</keyword>
<dbReference type="RefSeq" id="WP_156273778.1">
    <property type="nucleotide sequence ID" value="NZ_BAABGI010000002.1"/>
</dbReference>
<feature type="transmembrane region" description="Helical" evidence="1">
    <location>
        <begin position="35"/>
        <end position="55"/>
    </location>
</feature>
<organism evidence="2 3">
    <name type="scientific">Christiangramia aestuarii</name>
    <dbReference type="NCBI Taxonomy" id="1028746"/>
    <lineage>
        <taxon>Bacteria</taxon>
        <taxon>Pseudomonadati</taxon>
        <taxon>Bacteroidota</taxon>
        <taxon>Flavobacteriia</taxon>
        <taxon>Flavobacteriales</taxon>
        <taxon>Flavobacteriaceae</taxon>
        <taxon>Christiangramia</taxon>
    </lineage>
</organism>
<protein>
    <submittedName>
        <fullName evidence="2">Uncharacterized protein</fullName>
    </submittedName>
</protein>
<keyword evidence="1" id="KW-0812">Transmembrane</keyword>
<reference evidence="2 3" key="1">
    <citation type="submission" date="2019-07" db="EMBL/GenBank/DDBJ databases">
        <title>Gramella aestuarii sp. nov., isolated from a tidal flat, and emended description of Gramella echinicola.</title>
        <authorList>
            <person name="Liu L."/>
        </authorList>
    </citation>
    <scope>NUCLEOTIDE SEQUENCE [LARGE SCALE GENOMIC DNA]</scope>
    <source>
        <strain evidence="2 3">BS12</strain>
    </source>
</reference>
<evidence type="ECO:0000313" key="3">
    <source>
        <dbReference type="Proteomes" id="UP000460416"/>
    </source>
</evidence>
<sequence length="94" mass="10319">MKPKRLLTVLLVVVSILLIPFIAMQFDTGVDWSPFDFLVMGFLLLITGLAIEFALRKITGTGKRIIVCGVILVVFFMIWAELAVGIFGTPFAGS</sequence>
<dbReference type="EMBL" id="VJVW01000001">
    <property type="protein sequence ID" value="MUP41473.1"/>
    <property type="molecule type" value="Genomic_DNA"/>
</dbReference>
<name>A0A7M3SXZ2_9FLAO</name>
<proteinExistence type="predicted"/>
<dbReference type="Proteomes" id="UP000460416">
    <property type="component" value="Unassembled WGS sequence"/>
</dbReference>
<dbReference type="AlphaFoldDB" id="A0A7M3SXZ2"/>
<comment type="caution">
    <text evidence="2">The sequence shown here is derived from an EMBL/GenBank/DDBJ whole genome shotgun (WGS) entry which is preliminary data.</text>
</comment>
<feature type="transmembrane region" description="Helical" evidence="1">
    <location>
        <begin position="67"/>
        <end position="88"/>
    </location>
</feature>
<keyword evidence="3" id="KW-1185">Reference proteome</keyword>